<evidence type="ECO:0000313" key="1">
    <source>
        <dbReference type="EMBL" id="KYN21390.1"/>
    </source>
</evidence>
<reference evidence="1 2" key="1">
    <citation type="submission" date="2015-09" db="EMBL/GenBank/DDBJ databases">
        <title>Trachymyrmex cornetzi WGS genome.</title>
        <authorList>
            <person name="Nygaard S."/>
            <person name="Hu H."/>
            <person name="Boomsma J."/>
            <person name="Zhang G."/>
        </authorList>
    </citation>
    <scope>NUCLEOTIDE SEQUENCE [LARGE SCALE GENOMIC DNA]</scope>
    <source>
        <strain evidence="1">Tcor2-1</strain>
        <tissue evidence="1">Whole body</tissue>
    </source>
</reference>
<name>A0A195E852_9HYME</name>
<organism evidence="1 2">
    <name type="scientific">Trachymyrmex cornetzi</name>
    <dbReference type="NCBI Taxonomy" id="471704"/>
    <lineage>
        <taxon>Eukaryota</taxon>
        <taxon>Metazoa</taxon>
        <taxon>Ecdysozoa</taxon>
        <taxon>Arthropoda</taxon>
        <taxon>Hexapoda</taxon>
        <taxon>Insecta</taxon>
        <taxon>Pterygota</taxon>
        <taxon>Neoptera</taxon>
        <taxon>Endopterygota</taxon>
        <taxon>Hymenoptera</taxon>
        <taxon>Apocrita</taxon>
        <taxon>Aculeata</taxon>
        <taxon>Formicoidea</taxon>
        <taxon>Formicidae</taxon>
        <taxon>Myrmicinae</taxon>
        <taxon>Trachymyrmex</taxon>
    </lineage>
</organism>
<keyword evidence="2" id="KW-1185">Reference proteome</keyword>
<evidence type="ECO:0000313" key="2">
    <source>
        <dbReference type="Proteomes" id="UP000078492"/>
    </source>
</evidence>
<protein>
    <submittedName>
        <fullName evidence="1">Uncharacterized protein</fullName>
    </submittedName>
</protein>
<accession>A0A195E852</accession>
<sequence>MRAYRSRRPGGCYLTGLIGAAYALRLVSFDEGVDSPRKGETRIRLLHRTTAILEHRLPYCATTIADNARRTIKLSLGDATTQHNDEVEAGLALVADIAFIYD</sequence>
<dbReference type="AlphaFoldDB" id="A0A195E852"/>
<gene>
    <name evidence="1" type="ORF">ALC57_06316</name>
</gene>
<dbReference type="EMBL" id="KQ979479">
    <property type="protein sequence ID" value="KYN21390.1"/>
    <property type="molecule type" value="Genomic_DNA"/>
</dbReference>
<dbReference type="Proteomes" id="UP000078492">
    <property type="component" value="Unassembled WGS sequence"/>
</dbReference>
<proteinExistence type="predicted"/>